<reference evidence="2" key="1">
    <citation type="journal article" date="2010" name="PLoS Negl. Trop. Dis.">
        <title>The genome sequence of Trypanosoma brucei gambiense, causative agent of chronic human african trypanosomiasis.</title>
        <authorList>
            <person name="Jackson A.P."/>
            <person name="Sanders M."/>
            <person name="Berry A."/>
            <person name="McQuillan J."/>
            <person name="Aslett M.A."/>
            <person name="Quail M.A."/>
            <person name="Chukualim B."/>
            <person name="Capewell P."/>
            <person name="MacLeod A."/>
            <person name="Melville S.E."/>
            <person name="Gibson W."/>
            <person name="Barry J.D."/>
            <person name="Berriman M."/>
            <person name="Hertz-Fowler C."/>
        </authorList>
    </citation>
    <scope>NUCLEOTIDE SEQUENCE [LARGE SCALE GENOMIC DNA]</scope>
    <source>
        <strain evidence="2">MHOM/CI/86/DAL972</strain>
    </source>
</reference>
<gene>
    <name evidence="1" type="ORF">TbgDal_V930</name>
</gene>
<dbReference type="Proteomes" id="UP000002316">
    <property type="component" value="Chromosome 5"/>
</dbReference>
<dbReference type="AlphaFoldDB" id="C9ZNH7"/>
<accession>C9ZNH7</accession>
<dbReference type="EMBL" id="FN554968">
    <property type="protein sequence ID" value="CBH10955.1"/>
    <property type="molecule type" value="Genomic_DNA"/>
</dbReference>
<name>C9ZNH7_TRYB9</name>
<sequence>MQQPFRHSLVLSARLAWPTSVHFLNHPISRYSWGRGGGRKGGSLTIFIIPFDIRAAPLLVPEGVLGRISEARGCTCSHNDSPRSGTHITNMAPVVSLVRFRSFSFFFFGAPPVLF</sequence>
<proteinExistence type="predicted"/>
<protein>
    <submittedName>
        <fullName evidence="1">Uncharacterized protein</fullName>
    </submittedName>
</protein>
<evidence type="ECO:0000313" key="1">
    <source>
        <dbReference type="EMBL" id="CBH10955.1"/>
    </source>
</evidence>
<dbReference type="GeneID" id="23861720"/>
<dbReference type="KEGG" id="tbg:TbgDal_V930"/>
<evidence type="ECO:0000313" key="2">
    <source>
        <dbReference type="Proteomes" id="UP000002316"/>
    </source>
</evidence>
<dbReference type="RefSeq" id="XP_011773242.1">
    <property type="nucleotide sequence ID" value="XM_011774940.1"/>
</dbReference>
<organism evidence="1 2">
    <name type="scientific">Trypanosoma brucei gambiense (strain MHOM/CI/86/DAL972)</name>
    <dbReference type="NCBI Taxonomy" id="679716"/>
    <lineage>
        <taxon>Eukaryota</taxon>
        <taxon>Discoba</taxon>
        <taxon>Euglenozoa</taxon>
        <taxon>Kinetoplastea</taxon>
        <taxon>Metakinetoplastina</taxon>
        <taxon>Trypanosomatida</taxon>
        <taxon>Trypanosomatidae</taxon>
        <taxon>Trypanosoma</taxon>
    </lineage>
</organism>